<keyword evidence="3" id="KW-0804">Transcription</keyword>
<dbReference type="InterPro" id="IPR050109">
    <property type="entry name" value="HTH-type_TetR-like_transc_reg"/>
</dbReference>
<sequence>MPRPRSLTSADIAAAALAVVDRGGLSALSIRAVAGELNMGTMSLYRYFDDRHQLEALLVDHVFGSLSHDVQPGEPWRQRITELLERFRATASSHPAVVPLLLIHRSTAKNVAPWAEALLAALADAGLSGHRRCVAFRMLTSYVIGVIQTEHLGPLPGWGEAAGRELSCDEYPLLAQNATPDRDQRTDEEFRAGLSIILTGLDTTENR</sequence>
<evidence type="ECO:0000256" key="3">
    <source>
        <dbReference type="ARBA" id="ARBA00023163"/>
    </source>
</evidence>
<gene>
    <name evidence="6" type="ORF">F7O44_21670</name>
</gene>
<evidence type="ECO:0000256" key="2">
    <source>
        <dbReference type="ARBA" id="ARBA00023125"/>
    </source>
</evidence>
<evidence type="ECO:0000313" key="7">
    <source>
        <dbReference type="Proteomes" id="UP000460435"/>
    </source>
</evidence>
<dbReference type="Pfam" id="PF02909">
    <property type="entry name" value="TetR_C_1"/>
    <property type="match status" value="1"/>
</dbReference>
<reference evidence="6 7" key="1">
    <citation type="submission" date="2019-11" db="EMBL/GenBank/DDBJ databases">
        <authorList>
            <person name="Li X.-J."/>
            <person name="Feng X.-M."/>
        </authorList>
    </citation>
    <scope>NUCLEOTIDE SEQUENCE [LARGE SCALE GENOMIC DNA]</scope>
    <source>
        <strain evidence="6 7">XMNu-373</strain>
    </source>
</reference>
<keyword evidence="2 4" id="KW-0238">DNA-binding</keyword>
<name>A0A7K3M8S4_9ACTN</name>
<proteinExistence type="predicted"/>
<evidence type="ECO:0000313" key="6">
    <source>
        <dbReference type="EMBL" id="NDL59684.1"/>
    </source>
</evidence>
<protein>
    <submittedName>
        <fullName evidence="6">TetR family transcriptional regulator</fullName>
    </submittedName>
</protein>
<dbReference type="GO" id="GO:0000976">
    <property type="term" value="F:transcription cis-regulatory region binding"/>
    <property type="evidence" value="ECO:0007669"/>
    <property type="project" value="TreeGrafter"/>
</dbReference>
<feature type="DNA-binding region" description="H-T-H motif" evidence="4">
    <location>
        <begin position="29"/>
        <end position="48"/>
    </location>
</feature>
<evidence type="ECO:0000256" key="1">
    <source>
        <dbReference type="ARBA" id="ARBA00023015"/>
    </source>
</evidence>
<accession>A0A7K3M8S4</accession>
<dbReference type="GO" id="GO:0003700">
    <property type="term" value="F:DNA-binding transcription factor activity"/>
    <property type="evidence" value="ECO:0007669"/>
    <property type="project" value="TreeGrafter"/>
</dbReference>
<organism evidence="6 7">
    <name type="scientific">Phytoactinopolyspora mesophila</name>
    <dbReference type="NCBI Taxonomy" id="2650750"/>
    <lineage>
        <taxon>Bacteria</taxon>
        <taxon>Bacillati</taxon>
        <taxon>Actinomycetota</taxon>
        <taxon>Actinomycetes</taxon>
        <taxon>Jiangellales</taxon>
        <taxon>Jiangellaceae</taxon>
        <taxon>Phytoactinopolyspora</taxon>
    </lineage>
</organism>
<dbReference type="SUPFAM" id="SSF46689">
    <property type="entry name" value="Homeodomain-like"/>
    <property type="match status" value="1"/>
</dbReference>
<dbReference type="PANTHER" id="PTHR30055">
    <property type="entry name" value="HTH-TYPE TRANSCRIPTIONAL REGULATOR RUTR"/>
    <property type="match status" value="1"/>
</dbReference>
<dbReference type="Proteomes" id="UP000460435">
    <property type="component" value="Unassembled WGS sequence"/>
</dbReference>
<dbReference type="InterPro" id="IPR009057">
    <property type="entry name" value="Homeodomain-like_sf"/>
</dbReference>
<dbReference type="Gene3D" id="1.10.357.10">
    <property type="entry name" value="Tetracycline Repressor, domain 2"/>
    <property type="match status" value="1"/>
</dbReference>
<keyword evidence="1" id="KW-0805">Transcription regulation</keyword>
<dbReference type="AlphaFoldDB" id="A0A7K3M8S4"/>
<dbReference type="PROSITE" id="PS50977">
    <property type="entry name" value="HTH_TETR_2"/>
    <property type="match status" value="1"/>
</dbReference>
<dbReference type="InterPro" id="IPR036271">
    <property type="entry name" value="Tet_transcr_reg_TetR-rel_C_sf"/>
</dbReference>
<dbReference type="Pfam" id="PF00440">
    <property type="entry name" value="TetR_N"/>
    <property type="match status" value="1"/>
</dbReference>
<dbReference type="InterPro" id="IPR004111">
    <property type="entry name" value="Repressor_TetR_C"/>
</dbReference>
<comment type="caution">
    <text evidence="6">The sequence shown here is derived from an EMBL/GenBank/DDBJ whole genome shotgun (WGS) entry which is preliminary data.</text>
</comment>
<feature type="domain" description="HTH tetR-type" evidence="5">
    <location>
        <begin position="6"/>
        <end position="66"/>
    </location>
</feature>
<dbReference type="RefSeq" id="WP_162452377.1">
    <property type="nucleotide sequence ID" value="NZ_WLZY01000008.1"/>
</dbReference>
<keyword evidence="7" id="KW-1185">Reference proteome</keyword>
<evidence type="ECO:0000259" key="5">
    <source>
        <dbReference type="PROSITE" id="PS50977"/>
    </source>
</evidence>
<dbReference type="SUPFAM" id="SSF48498">
    <property type="entry name" value="Tetracyclin repressor-like, C-terminal domain"/>
    <property type="match status" value="1"/>
</dbReference>
<dbReference type="InterPro" id="IPR001647">
    <property type="entry name" value="HTH_TetR"/>
</dbReference>
<dbReference type="PANTHER" id="PTHR30055:SF151">
    <property type="entry name" value="TRANSCRIPTIONAL REGULATORY PROTEIN"/>
    <property type="match status" value="1"/>
</dbReference>
<dbReference type="GO" id="GO:0045892">
    <property type="term" value="P:negative regulation of DNA-templated transcription"/>
    <property type="evidence" value="ECO:0007669"/>
    <property type="project" value="InterPro"/>
</dbReference>
<evidence type="ECO:0000256" key="4">
    <source>
        <dbReference type="PROSITE-ProRule" id="PRU00335"/>
    </source>
</evidence>
<dbReference type="EMBL" id="WLZY01000008">
    <property type="protein sequence ID" value="NDL59684.1"/>
    <property type="molecule type" value="Genomic_DNA"/>
</dbReference>